<dbReference type="STRING" id="316067.Geob_2999"/>
<feature type="chain" id="PRO_5002886470" evidence="1">
    <location>
        <begin position="21"/>
        <end position="268"/>
    </location>
</feature>
<evidence type="ECO:0000313" key="3">
    <source>
        <dbReference type="EMBL" id="ACM21342.1"/>
    </source>
</evidence>
<dbReference type="SUPFAM" id="SSF48317">
    <property type="entry name" value="Acid phosphatase/Vanadium-dependent haloperoxidase"/>
    <property type="match status" value="1"/>
</dbReference>
<dbReference type="Gene3D" id="1.20.144.10">
    <property type="entry name" value="Phosphatidic acid phosphatase type 2/haloperoxidase"/>
    <property type="match status" value="1"/>
</dbReference>
<gene>
    <name evidence="3" type="ordered locus">Geob_2999</name>
</gene>
<dbReference type="HOGENOM" id="CLU_059169_1_0_7"/>
<dbReference type="InterPro" id="IPR036938">
    <property type="entry name" value="PAP2/HPO_sf"/>
</dbReference>
<dbReference type="AlphaFoldDB" id="B9M2Z6"/>
<feature type="signal peptide" evidence="1">
    <location>
        <begin position="1"/>
        <end position="20"/>
    </location>
</feature>
<reference evidence="3 4" key="1">
    <citation type="submission" date="2009-01" db="EMBL/GenBank/DDBJ databases">
        <title>Complete sequence of Geobacter sp. FRC-32.</title>
        <authorList>
            <consortium name="US DOE Joint Genome Institute"/>
            <person name="Lucas S."/>
            <person name="Copeland A."/>
            <person name="Lapidus A."/>
            <person name="Glavina del Rio T."/>
            <person name="Dalin E."/>
            <person name="Tice H."/>
            <person name="Bruce D."/>
            <person name="Goodwin L."/>
            <person name="Pitluck S."/>
            <person name="Saunders E."/>
            <person name="Brettin T."/>
            <person name="Detter J.C."/>
            <person name="Han C."/>
            <person name="Larimer F."/>
            <person name="Land M."/>
            <person name="Hauser L."/>
            <person name="Kyrpides N."/>
            <person name="Ovchinnikova G."/>
            <person name="Kostka J."/>
            <person name="Richardson P."/>
        </authorList>
    </citation>
    <scope>NUCLEOTIDE SEQUENCE [LARGE SCALE GENOMIC DNA]</scope>
    <source>
        <strain evidence="4">DSM 22248 / JCM 15807 / FRC-32</strain>
    </source>
</reference>
<dbReference type="eggNOG" id="COG0671">
    <property type="taxonomic scope" value="Bacteria"/>
</dbReference>
<evidence type="ECO:0000259" key="2">
    <source>
        <dbReference type="SMART" id="SM00014"/>
    </source>
</evidence>
<dbReference type="SMART" id="SM00014">
    <property type="entry name" value="acidPPc"/>
    <property type="match status" value="1"/>
</dbReference>
<protein>
    <submittedName>
        <fullName evidence="3">Membrane-associated phosphatase, PAP2_like_5 family</fullName>
    </submittedName>
</protein>
<dbReference type="RefSeq" id="WP_012648070.1">
    <property type="nucleotide sequence ID" value="NC_011979.1"/>
</dbReference>
<dbReference type="PANTHER" id="PTHR14969">
    <property type="entry name" value="SPHINGOSINE-1-PHOSPHATE PHOSPHOHYDROLASE"/>
    <property type="match status" value="1"/>
</dbReference>
<dbReference type="PANTHER" id="PTHR14969:SF13">
    <property type="entry name" value="AT30094P"/>
    <property type="match status" value="1"/>
</dbReference>
<evidence type="ECO:0000256" key="1">
    <source>
        <dbReference type="SAM" id="SignalP"/>
    </source>
</evidence>
<feature type="domain" description="Phosphatidic acid phosphatase type 2/haloperoxidase" evidence="2">
    <location>
        <begin position="129"/>
        <end position="238"/>
    </location>
</feature>
<sequence length="268" mass="28444">MQRLIYFLVMFLLISSPVMAEDNIFNSTTAIKDELGRLGEEAVQVAGAPFDRDALFGTLATAGAVGLTYYFDDDIRSKVLGLKGKNLDRVTDAGNLVGNPYLHLGVAAAVYGGGILAGSEKYRSLGEMLGESVILADAATFLLKEGFGRGRPFKSGDKADFKPLSFDTDYDSLPSMHTASSFAMASVMARTSESFSVKMLSYSAAAFVGFSRIYQDKHWASDVLLGAAIGELCGRVVTNYHAGKGASRLTIAPAASTDGASLVLLGKF</sequence>
<dbReference type="InterPro" id="IPR000326">
    <property type="entry name" value="PAP2/HPO"/>
</dbReference>
<keyword evidence="1" id="KW-0732">Signal</keyword>
<dbReference type="Proteomes" id="UP000007721">
    <property type="component" value="Chromosome"/>
</dbReference>
<accession>B9M2Z6</accession>
<organism evidence="3 4">
    <name type="scientific">Geotalea daltonii (strain DSM 22248 / JCM 15807 / FRC-32)</name>
    <name type="common">Geobacter daltonii</name>
    <dbReference type="NCBI Taxonomy" id="316067"/>
    <lineage>
        <taxon>Bacteria</taxon>
        <taxon>Pseudomonadati</taxon>
        <taxon>Thermodesulfobacteriota</taxon>
        <taxon>Desulfuromonadia</taxon>
        <taxon>Geobacterales</taxon>
        <taxon>Geobacteraceae</taxon>
        <taxon>Geotalea</taxon>
    </lineage>
</organism>
<dbReference type="EMBL" id="CP001390">
    <property type="protein sequence ID" value="ACM21342.1"/>
    <property type="molecule type" value="Genomic_DNA"/>
</dbReference>
<name>B9M2Z6_GEODF</name>
<dbReference type="Pfam" id="PF01569">
    <property type="entry name" value="PAP2"/>
    <property type="match status" value="1"/>
</dbReference>
<keyword evidence="4" id="KW-1185">Reference proteome</keyword>
<evidence type="ECO:0000313" key="4">
    <source>
        <dbReference type="Proteomes" id="UP000007721"/>
    </source>
</evidence>
<dbReference type="KEGG" id="geo:Geob_2999"/>
<proteinExistence type="predicted"/>